<evidence type="ECO:0000256" key="1">
    <source>
        <dbReference type="SAM" id="MobiDB-lite"/>
    </source>
</evidence>
<feature type="region of interest" description="Disordered" evidence="1">
    <location>
        <begin position="218"/>
        <end position="247"/>
    </location>
</feature>
<accession>A0A3D9ZRR1</accession>
<keyword evidence="3" id="KW-1185">Reference proteome</keyword>
<comment type="caution">
    <text evidence="2">The sequence shown here is derived from an EMBL/GenBank/DDBJ whole genome shotgun (WGS) entry which is preliminary data.</text>
</comment>
<feature type="compositionally biased region" description="Low complexity" evidence="1">
    <location>
        <begin position="218"/>
        <end position="239"/>
    </location>
</feature>
<sequence>MDDPIERAKLFYEQMAFAGDNSGLAIAERELDGVEAALALARGRVMHGRFLETQREDPHELALFERAAELFRALGDGRGEGEALLWVGIFHQFIRHDNAAAVPALERSRQLVEPTGDGLMLSYVLRHLGIAEHAGGRLDTARHLLEESTRLRREAGMPAGVAANLVGLAYIALAQGRHDEAAAIVAEAGDLAAASGAHSIARQVDEVNVARASATHSLTASAPASAASRSASSSSAAASPGPPSAVK</sequence>
<dbReference type="EMBL" id="QUMQ01000001">
    <property type="protein sequence ID" value="REF99314.1"/>
    <property type="molecule type" value="Genomic_DNA"/>
</dbReference>
<evidence type="ECO:0000313" key="3">
    <source>
        <dbReference type="Proteomes" id="UP000256913"/>
    </source>
</evidence>
<protein>
    <submittedName>
        <fullName evidence="2">Uncharacterized protein</fullName>
    </submittedName>
</protein>
<dbReference type="InterPro" id="IPR011990">
    <property type="entry name" value="TPR-like_helical_dom_sf"/>
</dbReference>
<dbReference type="SUPFAM" id="SSF48452">
    <property type="entry name" value="TPR-like"/>
    <property type="match status" value="1"/>
</dbReference>
<dbReference type="AlphaFoldDB" id="A0A3D9ZRR1"/>
<gene>
    <name evidence="2" type="ORF">DFJ67_5349</name>
</gene>
<proteinExistence type="predicted"/>
<reference evidence="2 3" key="1">
    <citation type="submission" date="2018-08" db="EMBL/GenBank/DDBJ databases">
        <title>Sequencing the genomes of 1000 actinobacteria strains.</title>
        <authorList>
            <person name="Klenk H.-P."/>
        </authorList>
    </citation>
    <scope>NUCLEOTIDE SEQUENCE [LARGE SCALE GENOMIC DNA]</scope>
    <source>
        <strain evidence="2 3">DSM 44099</strain>
    </source>
</reference>
<organism evidence="2 3">
    <name type="scientific">Asanoa ferruginea</name>
    <dbReference type="NCBI Taxonomy" id="53367"/>
    <lineage>
        <taxon>Bacteria</taxon>
        <taxon>Bacillati</taxon>
        <taxon>Actinomycetota</taxon>
        <taxon>Actinomycetes</taxon>
        <taxon>Micromonosporales</taxon>
        <taxon>Micromonosporaceae</taxon>
        <taxon>Asanoa</taxon>
    </lineage>
</organism>
<name>A0A3D9ZRR1_9ACTN</name>
<evidence type="ECO:0000313" key="2">
    <source>
        <dbReference type="EMBL" id="REF99314.1"/>
    </source>
</evidence>
<dbReference type="Proteomes" id="UP000256913">
    <property type="component" value="Unassembled WGS sequence"/>
</dbReference>
<dbReference type="Gene3D" id="1.25.40.10">
    <property type="entry name" value="Tetratricopeptide repeat domain"/>
    <property type="match status" value="1"/>
</dbReference>